<evidence type="ECO:0000256" key="2">
    <source>
        <dbReference type="SAM" id="Phobius"/>
    </source>
</evidence>
<keyword evidence="2" id="KW-1133">Transmembrane helix</keyword>
<evidence type="ECO:0008006" key="5">
    <source>
        <dbReference type="Google" id="ProtNLM"/>
    </source>
</evidence>
<dbReference type="AlphaFoldDB" id="A0A290ZBQ2"/>
<accession>A0A290ZBQ2</accession>
<dbReference type="EMBL" id="CP023445">
    <property type="protein sequence ID" value="ATE56426.1"/>
    <property type="molecule type" value="Genomic_DNA"/>
</dbReference>
<evidence type="ECO:0000256" key="1">
    <source>
        <dbReference type="SAM" id="MobiDB-lite"/>
    </source>
</evidence>
<feature type="transmembrane region" description="Helical" evidence="2">
    <location>
        <begin position="132"/>
        <end position="149"/>
    </location>
</feature>
<protein>
    <recommendedName>
        <fullName evidence="5">DUF4383 domain-containing protein</fullName>
    </recommendedName>
</protein>
<evidence type="ECO:0000313" key="4">
    <source>
        <dbReference type="Proteomes" id="UP000218505"/>
    </source>
</evidence>
<proteinExistence type="predicted"/>
<dbReference type="KEGG" id="apre:CNX65_26730"/>
<sequence length="247" mass="25698">MTHSTTTGTAPGRVKVAGLQPAQVLTALLAVLLLAAGVVGFVRTGFGDFAGEGHAEVFGFHVNPLHNTVHLATGVLGLLMASGSALSRLYGWIVLLAYGAVTAWGLMITGVLSVNPVAGLGNPLAINNADNGLHAGLAIAGLVIAILPARRKIVVDEPAHQPEIHDDTVRGNRFDQPTLHHPAPERDVPKPRVEAMDPTIDPGKVSAGKPDARSGDTRPVQTQGGDTRPTRTQPADVEAPGARRPVR</sequence>
<feature type="region of interest" description="Disordered" evidence="1">
    <location>
        <begin position="158"/>
        <end position="247"/>
    </location>
</feature>
<feature type="compositionally biased region" description="Basic and acidic residues" evidence="1">
    <location>
        <begin position="158"/>
        <end position="173"/>
    </location>
</feature>
<keyword evidence="2" id="KW-0472">Membrane</keyword>
<feature type="transmembrane region" description="Helical" evidence="2">
    <location>
        <begin position="89"/>
        <end position="112"/>
    </location>
</feature>
<feature type="compositionally biased region" description="Polar residues" evidence="1">
    <location>
        <begin position="219"/>
        <end position="233"/>
    </location>
</feature>
<organism evidence="3 4">
    <name type="scientific">Actinosynnema pretiosum</name>
    <dbReference type="NCBI Taxonomy" id="42197"/>
    <lineage>
        <taxon>Bacteria</taxon>
        <taxon>Bacillati</taxon>
        <taxon>Actinomycetota</taxon>
        <taxon>Actinomycetes</taxon>
        <taxon>Pseudonocardiales</taxon>
        <taxon>Pseudonocardiaceae</taxon>
        <taxon>Actinosynnema</taxon>
    </lineage>
</organism>
<keyword evidence="4" id="KW-1185">Reference proteome</keyword>
<name>A0A290ZBQ2_9PSEU</name>
<gene>
    <name evidence="3" type="ORF">CNX65_26730</name>
</gene>
<feature type="compositionally biased region" description="Basic and acidic residues" evidence="1">
    <location>
        <begin position="182"/>
        <end position="195"/>
    </location>
</feature>
<keyword evidence="2" id="KW-0812">Transmembrane</keyword>
<reference evidence="3" key="1">
    <citation type="submission" date="2017-09" db="EMBL/GenBank/DDBJ databases">
        <title>Complete Genome Sequence of ansamitocin-producing Bacterium Actinosynnema pretiosum X47.</title>
        <authorList>
            <person name="Cao G."/>
            <person name="Zong G."/>
            <person name="Zhong C."/>
            <person name="Fu J."/>
        </authorList>
    </citation>
    <scope>NUCLEOTIDE SEQUENCE [LARGE SCALE GENOMIC DNA]</scope>
    <source>
        <strain evidence="3">X47</strain>
    </source>
</reference>
<dbReference type="RefSeq" id="WP_096496221.1">
    <property type="nucleotide sequence ID" value="NZ_CP023445.1"/>
</dbReference>
<dbReference type="Pfam" id="PF14325">
    <property type="entry name" value="DUF4383"/>
    <property type="match status" value="1"/>
</dbReference>
<evidence type="ECO:0000313" key="3">
    <source>
        <dbReference type="EMBL" id="ATE56426.1"/>
    </source>
</evidence>
<feature type="transmembrane region" description="Helical" evidence="2">
    <location>
        <begin position="22"/>
        <end position="42"/>
    </location>
</feature>
<dbReference type="Proteomes" id="UP000218505">
    <property type="component" value="Chromosome"/>
</dbReference>